<evidence type="ECO:0000256" key="1">
    <source>
        <dbReference type="SAM" id="MobiDB-lite"/>
    </source>
</evidence>
<dbReference type="AlphaFoldDB" id="A0A160MZY0"/>
<proteinExistence type="predicted"/>
<dbReference type="EMBL" id="CP014841">
    <property type="protein sequence ID" value="AND69033.1"/>
    <property type="molecule type" value="Genomic_DNA"/>
</dbReference>
<keyword evidence="3" id="KW-1185">Reference proteome</keyword>
<evidence type="ECO:0000313" key="2">
    <source>
        <dbReference type="EMBL" id="AND69033.1"/>
    </source>
</evidence>
<feature type="compositionally biased region" description="Polar residues" evidence="1">
    <location>
        <begin position="29"/>
        <end position="41"/>
    </location>
</feature>
<name>A0A160MZY0_9GAMM</name>
<feature type="compositionally biased region" description="Polar residues" evidence="1">
    <location>
        <begin position="1"/>
        <end position="10"/>
    </location>
</feature>
<dbReference type="KEGG" id="dtx:ATSB10_15790"/>
<gene>
    <name evidence="2" type="ORF">ATSB10_15790</name>
</gene>
<reference evidence="2 3" key="1">
    <citation type="submission" date="2016-02" db="EMBL/GenBank/DDBJ databases">
        <title>Complete genome sequencing and analysis of ATSB10, Dyella thiooxydans isolated from rhizosphere soil of sunflower (Helianthus annuus L.).</title>
        <authorList>
            <person name="Lee Y."/>
            <person name="Hwangbo K."/>
            <person name="Chung H."/>
            <person name="Yoo J."/>
            <person name="Kim K.Y."/>
            <person name="Sa T.M."/>
            <person name="Um Y."/>
            <person name="Madhaiyan M."/>
        </authorList>
    </citation>
    <scope>NUCLEOTIDE SEQUENCE [LARGE SCALE GENOMIC DNA]</scope>
    <source>
        <strain evidence="2 3">ATSB10</strain>
    </source>
</reference>
<accession>A0A160MZY0</accession>
<feature type="region of interest" description="Disordered" evidence="1">
    <location>
        <begin position="1"/>
        <end position="81"/>
    </location>
</feature>
<sequence>MDRFQRSSPATDGRQHAAGAEDPVRRLTPTGTMQATQQSPCQHPPARADRTRARFPAHPSKIPSVRGQCAGRPPHARAGHRARYPVALWLSAHPS</sequence>
<evidence type="ECO:0000313" key="3">
    <source>
        <dbReference type="Proteomes" id="UP000077255"/>
    </source>
</evidence>
<organism evidence="2 3">
    <name type="scientific">Dyella thiooxydans</name>
    <dbReference type="NCBI Taxonomy" id="445710"/>
    <lineage>
        <taxon>Bacteria</taxon>
        <taxon>Pseudomonadati</taxon>
        <taxon>Pseudomonadota</taxon>
        <taxon>Gammaproteobacteria</taxon>
        <taxon>Lysobacterales</taxon>
        <taxon>Rhodanobacteraceae</taxon>
        <taxon>Dyella</taxon>
    </lineage>
</organism>
<protein>
    <submittedName>
        <fullName evidence="2">Uncharacterized protein</fullName>
    </submittedName>
</protein>
<dbReference type="STRING" id="445710.ATSB10_15790"/>
<dbReference type="Proteomes" id="UP000077255">
    <property type="component" value="Chromosome"/>
</dbReference>